<evidence type="ECO:0000256" key="1">
    <source>
        <dbReference type="ARBA" id="ARBA00004613"/>
    </source>
</evidence>
<dbReference type="PANTHER" id="PTHR13234:SF8">
    <property type="entry name" value="GAMMA-INTERFERON-INDUCIBLE LYSOSOMAL THIOL REDUCTASE"/>
    <property type="match status" value="1"/>
</dbReference>
<reference evidence="7" key="1">
    <citation type="submission" date="2022-07" db="EMBL/GenBank/DDBJ databases">
        <title>The genome of Lyophyllum shimeji provides insight into the initial evolution of ectomycorrhizal fungal genome.</title>
        <authorList>
            <person name="Kobayashi Y."/>
            <person name="Shibata T."/>
            <person name="Hirakawa H."/>
            <person name="Shigenobu S."/>
            <person name="Nishiyama T."/>
            <person name="Yamada A."/>
            <person name="Hasebe M."/>
            <person name="Kawaguchi M."/>
        </authorList>
    </citation>
    <scope>NUCLEOTIDE SEQUENCE</scope>
    <source>
        <strain evidence="7">AT787</strain>
    </source>
</reference>
<comment type="caution">
    <text evidence="7">The sequence shown here is derived from an EMBL/GenBank/DDBJ whole genome shotgun (WGS) entry which is preliminary data.</text>
</comment>
<keyword evidence="3" id="KW-0964">Secreted</keyword>
<feature type="signal peptide" evidence="6">
    <location>
        <begin position="1"/>
        <end position="17"/>
    </location>
</feature>
<evidence type="ECO:0000256" key="6">
    <source>
        <dbReference type="SAM" id="SignalP"/>
    </source>
</evidence>
<evidence type="ECO:0000256" key="2">
    <source>
        <dbReference type="ARBA" id="ARBA00005679"/>
    </source>
</evidence>
<dbReference type="Pfam" id="PF03227">
    <property type="entry name" value="GILT"/>
    <property type="match status" value="1"/>
</dbReference>
<gene>
    <name evidence="7" type="ORF">LshimejAT787_0106830</name>
</gene>
<dbReference type="InterPro" id="IPR004911">
    <property type="entry name" value="Interferon-induced_GILT"/>
</dbReference>
<proteinExistence type="inferred from homology"/>
<evidence type="ECO:0000256" key="5">
    <source>
        <dbReference type="ARBA" id="ARBA00023180"/>
    </source>
</evidence>
<comment type="subcellular location">
    <subcellularLocation>
        <location evidence="1">Secreted</location>
    </subcellularLocation>
</comment>
<protein>
    <submittedName>
        <fullName evidence="7">Gamma interferon inducible lysosomal thiol reductase (GILT)</fullName>
    </submittedName>
</protein>
<evidence type="ECO:0000313" key="8">
    <source>
        <dbReference type="Proteomes" id="UP001063166"/>
    </source>
</evidence>
<dbReference type="EMBL" id="BRPK01000001">
    <property type="protein sequence ID" value="GLB33799.1"/>
    <property type="molecule type" value="Genomic_DNA"/>
</dbReference>
<feature type="chain" id="PRO_5040170325" evidence="6">
    <location>
        <begin position="18"/>
        <end position="230"/>
    </location>
</feature>
<evidence type="ECO:0000313" key="7">
    <source>
        <dbReference type="EMBL" id="GLB33799.1"/>
    </source>
</evidence>
<organism evidence="7 8">
    <name type="scientific">Lyophyllum shimeji</name>
    <name type="common">Hon-shimeji</name>
    <name type="synonym">Tricholoma shimeji</name>
    <dbReference type="NCBI Taxonomy" id="47721"/>
    <lineage>
        <taxon>Eukaryota</taxon>
        <taxon>Fungi</taxon>
        <taxon>Dikarya</taxon>
        <taxon>Basidiomycota</taxon>
        <taxon>Agaricomycotina</taxon>
        <taxon>Agaricomycetes</taxon>
        <taxon>Agaricomycetidae</taxon>
        <taxon>Agaricales</taxon>
        <taxon>Tricholomatineae</taxon>
        <taxon>Lyophyllaceae</taxon>
        <taxon>Lyophyllum</taxon>
    </lineage>
</organism>
<name>A0A9P3PDV6_LYOSH</name>
<dbReference type="PANTHER" id="PTHR13234">
    <property type="entry name" value="GAMMA-INTERFERON INDUCIBLE LYSOSOMAL THIOL REDUCTASE GILT"/>
    <property type="match status" value="1"/>
</dbReference>
<evidence type="ECO:0000256" key="4">
    <source>
        <dbReference type="ARBA" id="ARBA00022729"/>
    </source>
</evidence>
<keyword evidence="8" id="KW-1185">Reference proteome</keyword>
<dbReference type="GO" id="GO:0005576">
    <property type="term" value="C:extracellular region"/>
    <property type="evidence" value="ECO:0007669"/>
    <property type="project" value="UniProtKB-SubCell"/>
</dbReference>
<accession>A0A9P3PDV6</accession>
<evidence type="ECO:0000256" key="3">
    <source>
        <dbReference type="ARBA" id="ARBA00022525"/>
    </source>
</evidence>
<dbReference type="OrthoDB" id="958254at2759"/>
<keyword evidence="5" id="KW-0325">Glycoprotein</keyword>
<dbReference type="Proteomes" id="UP001063166">
    <property type="component" value="Unassembled WGS sequence"/>
</dbReference>
<keyword evidence="4 6" id="KW-0732">Signal</keyword>
<sequence>MRLLPVLSLLAPVAVHGLRPPWIFTQDSTQYWGKEDIKVPVQLGVMSRCPDALLCETLFNDVVQKASDKMDLSLVYVAKLDPLEPEFGVRCMHGPEECAGNVQQLCVRRHEPFAVWWQFVQCQNYEGRNKIGNPDITLKCAKTVGIDWENSRAGRCAGLDGSGKGIEGVGLLRESVILAEKMRIRSSCTVLINGRAVCIHDGTWKECDNGHTVGDFVRQIKEEYDKLNGD</sequence>
<dbReference type="AlphaFoldDB" id="A0A9P3PDV6"/>
<dbReference type="GO" id="GO:0016671">
    <property type="term" value="F:oxidoreductase activity, acting on a sulfur group of donors, disulfide as acceptor"/>
    <property type="evidence" value="ECO:0007669"/>
    <property type="project" value="InterPro"/>
</dbReference>
<comment type="similarity">
    <text evidence="2">Belongs to the GILT family.</text>
</comment>